<keyword evidence="7" id="KW-1185">Reference proteome</keyword>
<evidence type="ECO:0000259" key="5">
    <source>
        <dbReference type="PROSITE" id="PS50977"/>
    </source>
</evidence>
<feature type="DNA-binding region" description="H-T-H motif" evidence="4">
    <location>
        <begin position="42"/>
        <end position="61"/>
    </location>
</feature>
<evidence type="ECO:0000313" key="7">
    <source>
        <dbReference type="Proteomes" id="UP001501265"/>
    </source>
</evidence>
<dbReference type="SUPFAM" id="SSF48498">
    <property type="entry name" value="Tetracyclin repressor-like, C-terminal domain"/>
    <property type="match status" value="1"/>
</dbReference>
<dbReference type="InterPro" id="IPR049445">
    <property type="entry name" value="TetR_SbtR-like_C"/>
</dbReference>
<evidence type="ECO:0000256" key="1">
    <source>
        <dbReference type="ARBA" id="ARBA00023015"/>
    </source>
</evidence>
<gene>
    <name evidence="6" type="ORF">GCM10023220_27710</name>
</gene>
<protein>
    <submittedName>
        <fullName evidence="6">Helix-turn-helix domain-containing protein</fullName>
    </submittedName>
</protein>
<proteinExistence type="predicted"/>
<accession>A0ABP9BS24</accession>
<dbReference type="PANTHER" id="PTHR30055:SF234">
    <property type="entry name" value="HTH-TYPE TRANSCRIPTIONAL REGULATOR BETI"/>
    <property type="match status" value="1"/>
</dbReference>
<dbReference type="Pfam" id="PF00440">
    <property type="entry name" value="TetR_N"/>
    <property type="match status" value="1"/>
</dbReference>
<dbReference type="InterPro" id="IPR036271">
    <property type="entry name" value="Tet_transcr_reg_TetR-rel_C_sf"/>
</dbReference>
<dbReference type="Gene3D" id="1.10.357.10">
    <property type="entry name" value="Tetracycline Repressor, domain 2"/>
    <property type="match status" value="1"/>
</dbReference>
<dbReference type="EMBL" id="BAABIG010000024">
    <property type="protein sequence ID" value="GAA4798396.1"/>
    <property type="molecule type" value="Genomic_DNA"/>
</dbReference>
<evidence type="ECO:0000256" key="2">
    <source>
        <dbReference type="ARBA" id="ARBA00023125"/>
    </source>
</evidence>
<evidence type="ECO:0000313" key="6">
    <source>
        <dbReference type="EMBL" id="GAA4798396.1"/>
    </source>
</evidence>
<dbReference type="SUPFAM" id="SSF46689">
    <property type="entry name" value="Homeodomain-like"/>
    <property type="match status" value="1"/>
</dbReference>
<dbReference type="PRINTS" id="PR00455">
    <property type="entry name" value="HTHTETR"/>
</dbReference>
<dbReference type="Proteomes" id="UP001501265">
    <property type="component" value="Unassembled WGS sequence"/>
</dbReference>
<reference evidence="7" key="1">
    <citation type="journal article" date="2019" name="Int. J. Syst. Evol. Microbiol.">
        <title>The Global Catalogue of Microorganisms (GCM) 10K type strain sequencing project: providing services to taxonomists for standard genome sequencing and annotation.</title>
        <authorList>
            <consortium name="The Broad Institute Genomics Platform"/>
            <consortium name="The Broad Institute Genome Sequencing Center for Infectious Disease"/>
            <person name="Wu L."/>
            <person name="Ma J."/>
        </authorList>
    </citation>
    <scope>NUCLEOTIDE SEQUENCE [LARGE SCALE GENOMIC DNA]</scope>
    <source>
        <strain evidence="7">JCM 18081</strain>
    </source>
</reference>
<dbReference type="InterPro" id="IPR001647">
    <property type="entry name" value="HTH_TetR"/>
</dbReference>
<dbReference type="RefSeq" id="WP_345619833.1">
    <property type="nucleotide sequence ID" value="NZ_BAABIG010000024.1"/>
</dbReference>
<comment type="caution">
    <text evidence="6">The sequence shown here is derived from an EMBL/GenBank/DDBJ whole genome shotgun (WGS) entry which is preliminary data.</text>
</comment>
<organism evidence="6 7">
    <name type="scientific">Streptomyces ziwulingensis</name>
    <dbReference type="NCBI Taxonomy" id="1045501"/>
    <lineage>
        <taxon>Bacteria</taxon>
        <taxon>Bacillati</taxon>
        <taxon>Actinomycetota</taxon>
        <taxon>Actinomycetes</taxon>
        <taxon>Kitasatosporales</taxon>
        <taxon>Streptomycetaceae</taxon>
        <taxon>Streptomyces</taxon>
    </lineage>
</organism>
<keyword evidence="1" id="KW-0805">Transcription regulation</keyword>
<dbReference type="PROSITE" id="PS50977">
    <property type="entry name" value="HTH_TETR_2"/>
    <property type="match status" value="1"/>
</dbReference>
<keyword evidence="2 4" id="KW-0238">DNA-binding</keyword>
<keyword evidence="3" id="KW-0804">Transcription</keyword>
<feature type="domain" description="HTH tetR-type" evidence="5">
    <location>
        <begin position="20"/>
        <end position="79"/>
    </location>
</feature>
<dbReference type="PANTHER" id="PTHR30055">
    <property type="entry name" value="HTH-TYPE TRANSCRIPTIONAL REGULATOR RUTR"/>
    <property type="match status" value="1"/>
</dbReference>
<sequence>MTAERTATTETGRPLRRDAQRNRETILAAARIAFAEQGINASLEGIARRAGVAIGTLYRHFPRRLDLMQAIFDDKLEACVRAGERALTVPDAWVAFTGFLERIFELQAQDRGLNDLLSMTFRCDWTTHAHERLWEVFAKVVARAHQDGRLRPDITAEDLALVVWSHTRVIEATRASAPHAWRRHLALTLDGFRSDRARPLPEPPMTAAQVRDAMAALGESVVWR</sequence>
<evidence type="ECO:0000256" key="3">
    <source>
        <dbReference type="ARBA" id="ARBA00023163"/>
    </source>
</evidence>
<dbReference type="Pfam" id="PF21597">
    <property type="entry name" value="TetR_C_43"/>
    <property type="match status" value="1"/>
</dbReference>
<dbReference type="InterPro" id="IPR009057">
    <property type="entry name" value="Homeodomain-like_sf"/>
</dbReference>
<dbReference type="InterPro" id="IPR050109">
    <property type="entry name" value="HTH-type_TetR-like_transc_reg"/>
</dbReference>
<name>A0ABP9BS24_9ACTN</name>
<evidence type="ECO:0000256" key="4">
    <source>
        <dbReference type="PROSITE-ProRule" id="PRU00335"/>
    </source>
</evidence>